<sequence>MLDSTKLLSVMSTNNQSLRSMVGTDKIEYPGIPTMLIPTTSGTGSEVTPNANVTLPDEELKEGIVSRYLLPI</sequence>
<comment type="caution">
    <text evidence="3">The sequence shown here is derived from an EMBL/GenBank/DDBJ whole genome shotgun (WGS) entry which is preliminary data.</text>
</comment>
<accession>A0ABM8YMW7</accession>
<gene>
    <name evidence="3" type="ORF">BACCIP111883_02072</name>
</gene>
<dbReference type="Pfam" id="PF00465">
    <property type="entry name" value="Fe-ADH"/>
    <property type="match status" value="1"/>
</dbReference>
<evidence type="ECO:0000313" key="3">
    <source>
        <dbReference type="EMBL" id="CAG9621300.1"/>
    </source>
</evidence>
<dbReference type="InterPro" id="IPR001670">
    <property type="entry name" value="ADH_Fe/GldA"/>
</dbReference>
<dbReference type="Proteomes" id="UP000789833">
    <property type="component" value="Unassembled WGS sequence"/>
</dbReference>
<feature type="domain" description="Alcohol dehydrogenase iron-type/glycerol dehydrogenase GldA" evidence="2">
    <location>
        <begin position="2"/>
        <end position="71"/>
    </location>
</feature>
<protein>
    <recommendedName>
        <fullName evidence="2">Alcohol dehydrogenase iron-type/glycerol dehydrogenase GldA domain-containing protein</fullName>
    </recommendedName>
</protein>
<evidence type="ECO:0000313" key="4">
    <source>
        <dbReference type="Proteomes" id="UP000789833"/>
    </source>
</evidence>
<keyword evidence="1" id="KW-0560">Oxidoreductase</keyword>
<reference evidence="3 4" key="1">
    <citation type="submission" date="2021-10" db="EMBL/GenBank/DDBJ databases">
        <authorList>
            <person name="Criscuolo A."/>
        </authorList>
    </citation>
    <scope>NUCLEOTIDE SEQUENCE [LARGE SCALE GENOMIC DNA]</scope>
    <source>
        <strain evidence="4">CIP 111883</strain>
    </source>
</reference>
<organism evidence="3 4">
    <name type="scientific">Sutcliffiella rhizosphaerae</name>
    <dbReference type="NCBI Taxonomy" id="2880967"/>
    <lineage>
        <taxon>Bacteria</taxon>
        <taxon>Bacillati</taxon>
        <taxon>Bacillota</taxon>
        <taxon>Bacilli</taxon>
        <taxon>Bacillales</taxon>
        <taxon>Bacillaceae</taxon>
        <taxon>Sutcliffiella</taxon>
    </lineage>
</organism>
<dbReference type="SUPFAM" id="SSF56796">
    <property type="entry name" value="Dehydroquinate synthase-like"/>
    <property type="match status" value="1"/>
</dbReference>
<evidence type="ECO:0000259" key="2">
    <source>
        <dbReference type="Pfam" id="PF00465"/>
    </source>
</evidence>
<proteinExistence type="predicted"/>
<dbReference type="Gene3D" id="3.40.50.1970">
    <property type="match status" value="1"/>
</dbReference>
<name>A0ABM8YMW7_9BACI</name>
<keyword evidence="4" id="KW-1185">Reference proteome</keyword>
<evidence type="ECO:0000256" key="1">
    <source>
        <dbReference type="ARBA" id="ARBA00023002"/>
    </source>
</evidence>
<dbReference type="EMBL" id="CAKJTJ010000009">
    <property type="protein sequence ID" value="CAG9621300.1"/>
    <property type="molecule type" value="Genomic_DNA"/>
</dbReference>